<protein>
    <submittedName>
        <fullName evidence="1">Uncharacterized protein</fullName>
    </submittedName>
</protein>
<dbReference type="EMBL" id="QGKV02001556">
    <property type="protein sequence ID" value="KAF3519661.1"/>
    <property type="molecule type" value="Genomic_DNA"/>
</dbReference>
<reference evidence="1 2" key="1">
    <citation type="journal article" date="2020" name="BMC Genomics">
        <title>Intraspecific diversification of the crop wild relative Brassica cretica Lam. using demographic model selection.</title>
        <authorList>
            <person name="Kioukis A."/>
            <person name="Michalopoulou V.A."/>
            <person name="Briers L."/>
            <person name="Pirintsos S."/>
            <person name="Studholme D.J."/>
            <person name="Pavlidis P."/>
            <person name="Sarris P.F."/>
        </authorList>
    </citation>
    <scope>NUCLEOTIDE SEQUENCE [LARGE SCALE GENOMIC DNA]</scope>
    <source>
        <strain evidence="2">cv. PFS-1207/04</strain>
    </source>
</reference>
<comment type="caution">
    <text evidence="1">The sequence shown here is derived from an EMBL/GenBank/DDBJ whole genome shotgun (WGS) entry which is preliminary data.</text>
</comment>
<keyword evidence="2" id="KW-1185">Reference proteome</keyword>
<accession>A0ABQ7AZN8</accession>
<evidence type="ECO:0000313" key="2">
    <source>
        <dbReference type="Proteomes" id="UP000266723"/>
    </source>
</evidence>
<dbReference type="Proteomes" id="UP000266723">
    <property type="component" value="Unassembled WGS sequence"/>
</dbReference>
<proteinExistence type="predicted"/>
<dbReference type="PROSITE" id="PS51257">
    <property type="entry name" value="PROKAR_LIPOPROTEIN"/>
    <property type="match status" value="1"/>
</dbReference>
<evidence type="ECO:0000313" key="1">
    <source>
        <dbReference type="EMBL" id="KAF3519661.1"/>
    </source>
</evidence>
<organism evidence="1 2">
    <name type="scientific">Brassica cretica</name>
    <name type="common">Mustard</name>
    <dbReference type="NCBI Taxonomy" id="69181"/>
    <lineage>
        <taxon>Eukaryota</taxon>
        <taxon>Viridiplantae</taxon>
        <taxon>Streptophyta</taxon>
        <taxon>Embryophyta</taxon>
        <taxon>Tracheophyta</taxon>
        <taxon>Spermatophyta</taxon>
        <taxon>Magnoliopsida</taxon>
        <taxon>eudicotyledons</taxon>
        <taxon>Gunneridae</taxon>
        <taxon>Pentapetalae</taxon>
        <taxon>rosids</taxon>
        <taxon>malvids</taxon>
        <taxon>Brassicales</taxon>
        <taxon>Brassicaceae</taxon>
        <taxon>Brassiceae</taxon>
        <taxon>Brassica</taxon>
    </lineage>
</organism>
<name>A0ABQ7AZN8_BRACR</name>
<gene>
    <name evidence="1" type="ORF">DY000_02060120</name>
</gene>
<sequence length="202" mass="21823">MARITHLPNRHAPTRSRVASPITCIFASCPELILVRPRTRHGPRVGTNDSHDTPPECRTLTDQVRGFTGFPALVTHTTIITHNRDSPQGMWELKTLHRTCLSGLSEEHPQSVAPLFRSLATFSFLFLKVLPIGALSTSMGSDASSECGLVSSGGLSEGLGCGLSAFRQATSIFGVCTRAGRMWVSCCELLVSHDPHDIARCG</sequence>